<reference evidence="2 3" key="1">
    <citation type="submission" date="2016-10" db="EMBL/GenBank/DDBJ databases">
        <authorList>
            <person name="de Groot N.N."/>
        </authorList>
    </citation>
    <scope>NUCLEOTIDE SEQUENCE [LARGE SCALE GENOMIC DNA]</scope>
    <source>
        <strain evidence="2 3">DSM 22489</strain>
    </source>
</reference>
<evidence type="ECO:0000313" key="3">
    <source>
        <dbReference type="Proteomes" id="UP000236728"/>
    </source>
</evidence>
<evidence type="ECO:0000313" key="2">
    <source>
        <dbReference type="EMBL" id="SEG34817.1"/>
    </source>
</evidence>
<evidence type="ECO:0000256" key="1">
    <source>
        <dbReference type="SAM" id="Phobius"/>
    </source>
</evidence>
<keyword evidence="3" id="KW-1185">Reference proteome</keyword>
<feature type="transmembrane region" description="Helical" evidence="1">
    <location>
        <begin position="6"/>
        <end position="25"/>
    </location>
</feature>
<keyword evidence="1" id="KW-0812">Transmembrane</keyword>
<accession>A0A1H5ZGQ4</accession>
<dbReference type="AlphaFoldDB" id="A0A1H5ZGQ4"/>
<keyword evidence="1" id="KW-0472">Membrane</keyword>
<sequence>MNAEFFFIAMIVLVAAMAGVAFWFMQRARRRDAATWESLIARLEPVNRRAVAAIALDLFDESGTRRSGTDSDLLDPSEVWDMIGGLTGLEAMERNCAVLIDIAAHVQRWYPEAVVVAEQLRLNAREVQFHLGRLKGAARTGNLHSAFADYAQRAVATYYRMTRSVLALCEHAHAPGLMALEKAI</sequence>
<dbReference type="OrthoDB" id="119424at2"/>
<protein>
    <submittedName>
        <fullName evidence="2">Uncharacterized protein</fullName>
    </submittedName>
</protein>
<keyword evidence="1" id="KW-1133">Transmembrane helix</keyword>
<dbReference type="EMBL" id="FNVA01000004">
    <property type="protein sequence ID" value="SEG34817.1"/>
    <property type="molecule type" value="Genomic_DNA"/>
</dbReference>
<dbReference type="RefSeq" id="WP_103933496.1">
    <property type="nucleotide sequence ID" value="NZ_FNVA01000004.1"/>
</dbReference>
<organism evidence="2 3">
    <name type="scientific">Bryocella elongata</name>
    <dbReference type="NCBI Taxonomy" id="863522"/>
    <lineage>
        <taxon>Bacteria</taxon>
        <taxon>Pseudomonadati</taxon>
        <taxon>Acidobacteriota</taxon>
        <taxon>Terriglobia</taxon>
        <taxon>Terriglobales</taxon>
        <taxon>Acidobacteriaceae</taxon>
        <taxon>Bryocella</taxon>
    </lineage>
</organism>
<dbReference type="Proteomes" id="UP000236728">
    <property type="component" value="Unassembled WGS sequence"/>
</dbReference>
<proteinExistence type="predicted"/>
<name>A0A1H5ZGQ4_9BACT</name>
<gene>
    <name evidence="2" type="ORF">SAMN05421819_2615</name>
</gene>